<accession>A0A388KV71</accession>
<comment type="caution">
    <text evidence="2">The sequence shown here is derived from an EMBL/GenBank/DDBJ whole genome shotgun (WGS) entry which is preliminary data.</text>
</comment>
<dbReference type="EMBL" id="BFEA01000191">
    <property type="protein sequence ID" value="GBG73882.1"/>
    <property type="molecule type" value="Genomic_DNA"/>
</dbReference>
<feature type="region of interest" description="Disordered" evidence="1">
    <location>
        <begin position="438"/>
        <end position="527"/>
    </location>
</feature>
<feature type="compositionally biased region" description="Basic and acidic residues" evidence="1">
    <location>
        <begin position="484"/>
        <end position="497"/>
    </location>
</feature>
<dbReference type="Gramene" id="GBG73882">
    <property type="protein sequence ID" value="GBG73882"/>
    <property type="gene ID" value="CBR_g17594"/>
</dbReference>
<feature type="compositionally biased region" description="Low complexity" evidence="1">
    <location>
        <begin position="314"/>
        <end position="345"/>
    </location>
</feature>
<feature type="region of interest" description="Disordered" evidence="1">
    <location>
        <begin position="279"/>
        <end position="357"/>
    </location>
</feature>
<dbReference type="Proteomes" id="UP000265515">
    <property type="component" value="Unassembled WGS sequence"/>
</dbReference>
<protein>
    <submittedName>
        <fullName evidence="2">Uncharacterized protein</fullName>
    </submittedName>
</protein>
<gene>
    <name evidence="2" type="ORF">CBR_g17594</name>
</gene>
<feature type="compositionally biased region" description="Polar residues" evidence="1">
    <location>
        <begin position="438"/>
        <end position="450"/>
    </location>
</feature>
<evidence type="ECO:0000313" key="3">
    <source>
        <dbReference type="Proteomes" id="UP000265515"/>
    </source>
</evidence>
<evidence type="ECO:0000313" key="2">
    <source>
        <dbReference type="EMBL" id="GBG73882.1"/>
    </source>
</evidence>
<evidence type="ECO:0000256" key="1">
    <source>
        <dbReference type="SAM" id="MobiDB-lite"/>
    </source>
</evidence>
<sequence>MEPEGTPHQVQDARAHVPGSYQLEDDRVKELIRACYEEGILPTNINSGEMTVEGREAKFVLNSAVDEIKVKWLKSRMVTVIFREGARFLPKKVKEDLIRAYEDVWIRDETFGQEFRRGRIKVENPNVVSYIPRSQVITDWMLAKRSDFIDLANTTYRTEFKPWMTRAEVRDWRRTVDENTFWVVAVGIPLDEMAFIYMHIERVIGKIIKHHQPESDETDPKLVNLRFDLDPAAKANMKDKIWVQTHQGDLLEVRVASADSEWRRRCRTFFHLEENYRRPDRRNRGDAASRPQASSAPGTGVSPAPQQQDPLRGPSASAAPAAQSASSQQAVSSSAPASNMQAAVQPAPPPGATSQFNPVFSPCAGQFPQGVMSPASGQANLWATFLQNLPMHPYTWPQTSLDPLLNASPSFANLYAYGPWAQASGGVSGQGAPNLTSGQGLNYSGMTQPRANAPGLSGSRLRGESRSKQRRMSDGGIDIQVDGLRSEHSKASSEDSYHSTGSGGPHGNSCSSSKRKSNRSRMESLSKGHSGLETKLIPIVCVYARNAFWVVAWLGSEGYPCLFSTSCPDSPMPHVTESMTRSLFHNKFALRIIVEVSMPRFLVEVSGKRAKFFAPLFDVRFATGQLEQLEAEGLRLIPFAWFF</sequence>
<feature type="compositionally biased region" description="Basic and acidic residues" evidence="1">
    <location>
        <begin position="461"/>
        <end position="473"/>
    </location>
</feature>
<reference evidence="2 3" key="1">
    <citation type="journal article" date="2018" name="Cell">
        <title>The Chara Genome: Secondary Complexity and Implications for Plant Terrestrialization.</title>
        <authorList>
            <person name="Nishiyama T."/>
            <person name="Sakayama H."/>
            <person name="Vries J.D."/>
            <person name="Buschmann H."/>
            <person name="Saint-Marcoux D."/>
            <person name="Ullrich K.K."/>
            <person name="Haas F.B."/>
            <person name="Vanderstraeten L."/>
            <person name="Becker D."/>
            <person name="Lang D."/>
            <person name="Vosolsobe S."/>
            <person name="Rombauts S."/>
            <person name="Wilhelmsson P.K.I."/>
            <person name="Janitza P."/>
            <person name="Kern R."/>
            <person name="Heyl A."/>
            <person name="Rumpler F."/>
            <person name="Villalobos L.I.A.C."/>
            <person name="Clay J.M."/>
            <person name="Skokan R."/>
            <person name="Toyoda A."/>
            <person name="Suzuki Y."/>
            <person name="Kagoshima H."/>
            <person name="Schijlen E."/>
            <person name="Tajeshwar N."/>
            <person name="Catarino B."/>
            <person name="Hetherington A.J."/>
            <person name="Saltykova A."/>
            <person name="Bonnot C."/>
            <person name="Breuninger H."/>
            <person name="Symeonidi A."/>
            <person name="Radhakrishnan G.V."/>
            <person name="Van Nieuwerburgh F."/>
            <person name="Deforce D."/>
            <person name="Chang C."/>
            <person name="Karol K.G."/>
            <person name="Hedrich R."/>
            <person name="Ulvskov P."/>
            <person name="Glockner G."/>
            <person name="Delwiche C.F."/>
            <person name="Petrasek J."/>
            <person name="Van de Peer Y."/>
            <person name="Friml J."/>
            <person name="Beilby M."/>
            <person name="Dolan L."/>
            <person name="Kohara Y."/>
            <person name="Sugano S."/>
            <person name="Fujiyama A."/>
            <person name="Delaux P.-M."/>
            <person name="Quint M."/>
            <person name="TheiBen G."/>
            <person name="Hagemann M."/>
            <person name="Harholt J."/>
            <person name="Dunand C."/>
            <person name="Zachgo S."/>
            <person name="Langdale J."/>
            <person name="Maumus F."/>
            <person name="Straeten D.V.D."/>
            <person name="Gould S.B."/>
            <person name="Rensing S.A."/>
        </authorList>
    </citation>
    <scope>NUCLEOTIDE SEQUENCE [LARGE SCALE GENOMIC DNA]</scope>
    <source>
        <strain evidence="2 3">S276</strain>
    </source>
</reference>
<organism evidence="2 3">
    <name type="scientific">Chara braunii</name>
    <name type="common">Braun's stonewort</name>
    <dbReference type="NCBI Taxonomy" id="69332"/>
    <lineage>
        <taxon>Eukaryota</taxon>
        <taxon>Viridiplantae</taxon>
        <taxon>Streptophyta</taxon>
        <taxon>Charophyceae</taxon>
        <taxon>Charales</taxon>
        <taxon>Characeae</taxon>
        <taxon>Chara</taxon>
    </lineage>
</organism>
<name>A0A388KV71_CHABU</name>
<proteinExistence type="predicted"/>
<keyword evidence="3" id="KW-1185">Reference proteome</keyword>
<dbReference type="AlphaFoldDB" id="A0A388KV71"/>